<accession>A0A8H8CRW3</accession>
<dbReference type="AlphaFoldDB" id="A0A8H8CRW3"/>
<dbReference type="EMBL" id="JAEVHI010000006">
    <property type="protein sequence ID" value="KAG5288406.1"/>
    <property type="molecule type" value="Genomic_DNA"/>
</dbReference>
<dbReference type="Proteomes" id="UP000670092">
    <property type="component" value="Unassembled WGS sequence"/>
</dbReference>
<sequence>MLCVSCFECQFPMTSYWFTRPAFVLQGSVCCSSTSFLFCVLSGSNDPCPSFFHEPQPPTEPPHSEMRKRLYLPFYFFAYAPRKSDHHTLISRICIIIRAMYIYLSLWRQPFHEFCLCGFHEYRMLSSWGTNVYM</sequence>
<protein>
    <submittedName>
        <fullName evidence="1">Uncharacterized protein</fullName>
    </submittedName>
</protein>
<proteinExistence type="predicted"/>
<evidence type="ECO:0000313" key="2">
    <source>
        <dbReference type="Proteomes" id="UP000670092"/>
    </source>
</evidence>
<reference evidence="1 2" key="1">
    <citation type="submission" date="2021-01" db="EMBL/GenBank/DDBJ databases">
        <title>Chromosome-level genome assembly of a human fungal pathogen reveals clustering of transcriptionally co-regulated genes.</title>
        <authorList>
            <person name="Voorhies M."/>
            <person name="Cohen S."/>
            <person name="Shea T.P."/>
            <person name="Petrus S."/>
            <person name="Munoz J.F."/>
            <person name="Poplawski S."/>
            <person name="Goldman W.E."/>
            <person name="Michael T."/>
            <person name="Cuomo C.A."/>
            <person name="Sil A."/>
            <person name="Beyhan S."/>
        </authorList>
    </citation>
    <scope>NUCLEOTIDE SEQUENCE [LARGE SCALE GENOMIC DNA]</scope>
    <source>
        <strain evidence="1 2">G184AR</strain>
    </source>
</reference>
<evidence type="ECO:0000313" key="1">
    <source>
        <dbReference type="EMBL" id="KAG5288406.1"/>
    </source>
</evidence>
<dbReference type="VEuPathDB" id="FungiDB:I7I52_11882"/>
<comment type="caution">
    <text evidence="1">The sequence shown here is derived from an EMBL/GenBank/DDBJ whole genome shotgun (WGS) entry which is preliminary data.</text>
</comment>
<gene>
    <name evidence="1" type="ORF">I7I52_11882</name>
</gene>
<organism evidence="1 2">
    <name type="scientific">Ajellomyces capsulatus</name>
    <name type="common">Darling's disease fungus</name>
    <name type="synonym">Histoplasma capsulatum</name>
    <dbReference type="NCBI Taxonomy" id="5037"/>
    <lineage>
        <taxon>Eukaryota</taxon>
        <taxon>Fungi</taxon>
        <taxon>Dikarya</taxon>
        <taxon>Ascomycota</taxon>
        <taxon>Pezizomycotina</taxon>
        <taxon>Eurotiomycetes</taxon>
        <taxon>Eurotiomycetidae</taxon>
        <taxon>Onygenales</taxon>
        <taxon>Ajellomycetaceae</taxon>
        <taxon>Histoplasma</taxon>
    </lineage>
</organism>
<name>A0A8H8CRW3_AJECA</name>